<gene>
    <name evidence="2" type="ORF">GQ607_017255</name>
</gene>
<evidence type="ECO:0000313" key="3">
    <source>
        <dbReference type="Proteomes" id="UP000434172"/>
    </source>
</evidence>
<name>A0A8H3VX28_9PEZI</name>
<accession>A0A8H3VX28</accession>
<protein>
    <submittedName>
        <fullName evidence="2">Uncharacterized protein</fullName>
    </submittedName>
</protein>
<dbReference type="EMBL" id="WOWK01000200">
    <property type="protein sequence ID" value="KAF0315500.1"/>
    <property type="molecule type" value="Genomic_DNA"/>
</dbReference>
<sequence length="181" mass="20234">MEDSSNPLPSSDSLISTASHRDFLLLTCQPIKTFAHSSTMDGWFLSTGNVCPPLPVSREFMRMCPSFLHVAWHKEHDDTVGFHHNSMCRIWCGLRQKIRGRWSTFRTSVPFVCAIAILAAAWFGSLAVPVDATRDRLVVKIPAPFIRLVSHLSHCPETSSLHLKEIDTVFGRSSSEDRGAL</sequence>
<dbReference type="Proteomes" id="UP000434172">
    <property type="component" value="Unassembled WGS sequence"/>
</dbReference>
<dbReference type="AlphaFoldDB" id="A0A8H3VX28"/>
<proteinExistence type="predicted"/>
<keyword evidence="1" id="KW-0812">Transmembrane</keyword>
<evidence type="ECO:0000256" key="1">
    <source>
        <dbReference type="SAM" id="Phobius"/>
    </source>
</evidence>
<feature type="transmembrane region" description="Helical" evidence="1">
    <location>
        <begin position="109"/>
        <end position="128"/>
    </location>
</feature>
<keyword evidence="1" id="KW-1133">Transmembrane helix</keyword>
<organism evidence="2 3">
    <name type="scientific">Colletotrichum asianum</name>
    <dbReference type="NCBI Taxonomy" id="702518"/>
    <lineage>
        <taxon>Eukaryota</taxon>
        <taxon>Fungi</taxon>
        <taxon>Dikarya</taxon>
        <taxon>Ascomycota</taxon>
        <taxon>Pezizomycotina</taxon>
        <taxon>Sordariomycetes</taxon>
        <taxon>Hypocreomycetidae</taxon>
        <taxon>Glomerellales</taxon>
        <taxon>Glomerellaceae</taxon>
        <taxon>Colletotrichum</taxon>
        <taxon>Colletotrichum gloeosporioides species complex</taxon>
    </lineage>
</organism>
<evidence type="ECO:0000313" key="2">
    <source>
        <dbReference type="EMBL" id="KAF0315500.1"/>
    </source>
</evidence>
<keyword evidence="1" id="KW-0472">Membrane</keyword>
<comment type="caution">
    <text evidence="2">The sequence shown here is derived from an EMBL/GenBank/DDBJ whole genome shotgun (WGS) entry which is preliminary data.</text>
</comment>
<keyword evidence="3" id="KW-1185">Reference proteome</keyword>
<reference evidence="2 3" key="1">
    <citation type="submission" date="2019-12" db="EMBL/GenBank/DDBJ databases">
        <title>A genome sequence resource for the geographically widespread anthracnose pathogen Colletotrichum asianum.</title>
        <authorList>
            <person name="Meng Y."/>
        </authorList>
    </citation>
    <scope>NUCLEOTIDE SEQUENCE [LARGE SCALE GENOMIC DNA]</scope>
    <source>
        <strain evidence="2 3">ICMP 18580</strain>
    </source>
</reference>